<organism evidence="2 3">
    <name type="scientific">Mycena alexandri</name>
    <dbReference type="NCBI Taxonomy" id="1745969"/>
    <lineage>
        <taxon>Eukaryota</taxon>
        <taxon>Fungi</taxon>
        <taxon>Dikarya</taxon>
        <taxon>Basidiomycota</taxon>
        <taxon>Agaricomycotina</taxon>
        <taxon>Agaricomycetes</taxon>
        <taxon>Agaricomycetidae</taxon>
        <taxon>Agaricales</taxon>
        <taxon>Marasmiineae</taxon>
        <taxon>Mycenaceae</taxon>
        <taxon>Mycena</taxon>
    </lineage>
</organism>
<proteinExistence type="predicted"/>
<gene>
    <name evidence="2" type="ORF">C8F04DRAFT_1192713</name>
</gene>
<dbReference type="EMBL" id="JARJCM010000175">
    <property type="protein sequence ID" value="KAJ7024084.1"/>
    <property type="molecule type" value="Genomic_DNA"/>
</dbReference>
<dbReference type="AlphaFoldDB" id="A0AAD6WWU4"/>
<feature type="region of interest" description="Disordered" evidence="1">
    <location>
        <begin position="347"/>
        <end position="366"/>
    </location>
</feature>
<keyword evidence="3" id="KW-1185">Reference proteome</keyword>
<dbReference type="Proteomes" id="UP001218188">
    <property type="component" value="Unassembled WGS sequence"/>
</dbReference>
<protein>
    <submittedName>
        <fullName evidence="2">Uncharacterized protein</fullName>
    </submittedName>
</protein>
<comment type="caution">
    <text evidence="2">The sequence shown here is derived from an EMBL/GenBank/DDBJ whole genome shotgun (WGS) entry which is preliminary data.</text>
</comment>
<evidence type="ECO:0000256" key="1">
    <source>
        <dbReference type="SAM" id="MobiDB-lite"/>
    </source>
</evidence>
<sequence length="404" mass="45351">MQREHLSGSSSIWLKKGIYSAGLAHEPDRPRIQVRFVWVQFKVQNRFEPEQTCNFYRVTVGLKKHCKKGTFTVECMVWSEVSIQPSTNLPLGGSFRIFMHFSGPKYAKVHDLGLRRALPQESTKLMCYELSNCTTKYTHTTFRFEPVRERSNIARTPNLGFGIGSEPDTGNTTPDRRVVLSTVLNGSSFCIIPNGVQGPAGDVNFMAHLLESLLPPSPKCGLHLYRVPVSIALSIGYASDVIITWSVLFEPFDQIVEFIRLLADDGDEPDRLDTYPFLRDCKIVSWNPCGNMDEICLLACESRAHGIFYFFLFMCLHQLEEQEIVGEDVLVLNGIVEAGLRFVSHSPQGGPDFSEGAPGFRSEAEDSGLYGRETTANTDGLEVLKLHVEIQESQDADWISMQNI</sequence>
<name>A0AAD6WWU4_9AGAR</name>
<evidence type="ECO:0000313" key="3">
    <source>
        <dbReference type="Proteomes" id="UP001218188"/>
    </source>
</evidence>
<evidence type="ECO:0000313" key="2">
    <source>
        <dbReference type="EMBL" id="KAJ7024084.1"/>
    </source>
</evidence>
<accession>A0AAD6WWU4</accession>
<reference evidence="2" key="1">
    <citation type="submission" date="2023-03" db="EMBL/GenBank/DDBJ databases">
        <title>Massive genome expansion in bonnet fungi (Mycena s.s.) driven by repeated elements and novel gene families across ecological guilds.</title>
        <authorList>
            <consortium name="Lawrence Berkeley National Laboratory"/>
            <person name="Harder C.B."/>
            <person name="Miyauchi S."/>
            <person name="Viragh M."/>
            <person name="Kuo A."/>
            <person name="Thoen E."/>
            <person name="Andreopoulos B."/>
            <person name="Lu D."/>
            <person name="Skrede I."/>
            <person name="Drula E."/>
            <person name="Henrissat B."/>
            <person name="Morin E."/>
            <person name="Kohler A."/>
            <person name="Barry K."/>
            <person name="LaButti K."/>
            <person name="Morin E."/>
            <person name="Salamov A."/>
            <person name="Lipzen A."/>
            <person name="Mereny Z."/>
            <person name="Hegedus B."/>
            <person name="Baldrian P."/>
            <person name="Stursova M."/>
            <person name="Weitz H."/>
            <person name="Taylor A."/>
            <person name="Grigoriev I.V."/>
            <person name="Nagy L.G."/>
            <person name="Martin F."/>
            <person name="Kauserud H."/>
        </authorList>
    </citation>
    <scope>NUCLEOTIDE SEQUENCE</scope>
    <source>
        <strain evidence="2">CBHHK200</strain>
    </source>
</reference>